<comment type="caution">
    <text evidence="1">The sequence shown here is derived from an EMBL/GenBank/DDBJ whole genome shotgun (WGS) entry which is preliminary data.</text>
</comment>
<dbReference type="Proteomes" id="UP001431775">
    <property type="component" value="Unassembled WGS sequence"/>
</dbReference>
<reference evidence="1" key="1">
    <citation type="submission" date="2023-05" db="EMBL/GenBank/DDBJ databases">
        <title>Whole genome sequence of Commensalibacter sp.</title>
        <authorList>
            <person name="Charoenyingcharoen P."/>
            <person name="Yukphan P."/>
        </authorList>
    </citation>
    <scope>NUCLEOTIDE SEQUENCE</scope>
    <source>
        <strain evidence="1">TBRC 10068</strain>
    </source>
</reference>
<accession>A0ABT6Q8H6</accession>
<dbReference type="EMBL" id="JASBAN010000001">
    <property type="protein sequence ID" value="MDI2113086.1"/>
    <property type="molecule type" value="Genomic_DNA"/>
</dbReference>
<dbReference type="PANTHER" id="PTHR39337">
    <property type="entry name" value="BLR5642 PROTEIN"/>
    <property type="match status" value="1"/>
</dbReference>
<evidence type="ECO:0000313" key="2">
    <source>
        <dbReference type="Proteomes" id="UP001431775"/>
    </source>
</evidence>
<protein>
    <submittedName>
        <fullName evidence="1">DUF488 family protein</fullName>
    </submittedName>
</protein>
<keyword evidence="2" id="KW-1185">Reference proteome</keyword>
<sequence>MVYIKSYSLFKRQKLLLAILQVFGGRLSSLDLQKYLFLYTQNYQEIKSYDFVPYKYGCFSFQSYADRRRLIELGKIDSSNEWCLTSDCDHISALDKVEQKKLSLFSNRYANLHGNSLIHYIYKNYPYYAINSEIACNIMNKDELLAIQNARPKQQDFGFFTIGYEGASIENYLNRLIQNNIHVVCDVRNNPVSRKYGFSKTALSQLLSLLGIQYIHIPQLGIISENRQELNTQQDYDRLFDQYEKSILLKQQESLNKLKLITDNNKRVAITCFEAVYSMCHRSRIAKVLTNRSDWHYPIKHI</sequence>
<dbReference type="RefSeq" id="WP_281462706.1">
    <property type="nucleotide sequence ID" value="NZ_JASBAN010000001.1"/>
</dbReference>
<dbReference type="PANTHER" id="PTHR39337:SF1">
    <property type="entry name" value="BLR5642 PROTEIN"/>
    <property type="match status" value="1"/>
</dbReference>
<dbReference type="InterPro" id="IPR007438">
    <property type="entry name" value="DUF488"/>
</dbReference>
<dbReference type="Pfam" id="PF04343">
    <property type="entry name" value="DUF488"/>
    <property type="match status" value="1"/>
</dbReference>
<gene>
    <name evidence="1" type="ORF">QJV33_07295</name>
</gene>
<name>A0ABT6Q8H6_9PROT</name>
<organism evidence="1 2">
    <name type="scientific">Commensalibacter nepenthis</name>
    <dbReference type="NCBI Taxonomy" id="3043872"/>
    <lineage>
        <taxon>Bacteria</taxon>
        <taxon>Pseudomonadati</taxon>
        <taxon>Pseudomonadota</taxon>
        <taxon>Alphaproteobacteria</taxon>
        <taxon>Acetobacterales</taxon>
        <taxon>Acetobacteraceae</taxon>
    </lineage>
</organism>
<evidence type="ECO:0000313" key="1">
    <source>
        <dbReference type="EMBL" id="MDI2113086.1"/>
    </source>
</evidence>
<proteinExistence type="predicted"/>